<dbReference type="SUPFAM" id="SSF56112">
    <property type="entry name" value="Protein kinase-like (PK-like)"/>
    <property type="match status" value="1"/>
</dbReference>
<organism evidence="2 3">
    <name type="scientific">Phialocephala subalpina</name>
    <dbReference type="NCBI Taxonomy" id="576137"/>
    <lineage>
        <taxon>Eukaryota</taxon>
        <taxon>Fungi</taxon>
        <taxon>Dikarya</taxon>
        <taxon>Ascomycota</taxon>
        <taxon>Pezizomycotina</taxon>
        <taxon>Leotiomycetes</taxon>
        <taxon>Helotiales</taxon>
        <taxon>Mollisiaceae</taxon>
        <taxon>Phialocephala</taxon>
        <taxon>Phialocephala fortinii species complex</taxon>
    </lineage>
</organism>
<dbReference type="PANTHER" id="PTHR37542:SF3">
    <property type="entry name" value="PRION-INHIBITION AND PROPAGATION HELO DOMAIN-CONTAINING PROTEIN"/>
    <property type="match status" value="1"/>
</dbReference>
<dbReference type="InterPro" id="IPR029498">
    <property type="entry name" value="HeLo_dom"/>
</dbReference>
<dbReference type="Pfam" id="PF14479">
    <property type="entry name" value="HeLo"/>
    <property type="match status" value="1"/>
</dbReference>
<name>A0A1L7XCK3_9HELO</name>
<proteinExistence type="predicted"/>
<feature type="domain" description="Prion-inhibition and propagation HeLo" evidence="1">
    <location>
        <begin position="7"/>
        <end position="205"/>
    </location>
</feature>
<dbReference type="STRING" id="576137.A0A1L7XCK3"/>
<dbReference type="Gene3D" id="1.20.120.1020">
    <property type="entry name" value="Prion-inhibition and propagation, HeLo domain"/>
    <property type="match status" value="1"/>
</dbReference>
<keyword evidence="3" id="KW-1185">Reference proteome</keyword>
<reference evidence="2 3" key="1">
    <citation type="submission" date="2016-03" db="EMBL/GenBank/DDBJ databases">
        <authorList>
            <person name="Ploux O."/>
        </authorList>
    </citation>
    <scope>NUCLEOTIDE SEQUENCE [LARGE SCALE GENOMIC DNA]</scope>
    <source>
        <strain evidence="2 3">UAMH 11012</strain>
    </source>
</reference>
<evidence type="ECO:0000313" key="3">
    <source>
        <dbReference type="Proteomes" id="UP000184330"/>
    </source>
</evidence>
<protein>
    <recommendedName>
        <fullName evidence="1">Prion-inhibition and propagation HeLo domain-containing protein</fullName>
    </recommendedName>
</protein>
<dbReference type="EMBL" id="FJOG01000021">
    <property type="protein sequence ID" value="CZR62726.1"/>
    <property type="molecule type" value="Genomic_DNA"/>
</dbReference>
<dbReference type="PANTHER" id="PTHR37542">
    <property type="entry name" value="HELO DOMAIN-CONTAINING PROTEIN-RELATED"/>
    <property type="match status" value="1"/>
</dbReference>
<dbReference type="Proteomes" id="UP000184330">
    <property type="component" value="Unassembled WGS sequence"/>
</dbReference>
<gene>
    <name evidence="2" type="ORF">PAC_12623</name>
</gene>
<evidence type="ECO:0000313" key="2">
    <source>
        <dbReference type="EMBL" id="CZR62726.1"/>
    </source>
</evidence>
<dbReference type="InterPro" id="IPR038305">
    <property type="entry name" value="HeLo_sf"/>
</dbReference>
<accession>A0A1L7XCK3</accession>
<dbReference type="AlphaFoldDB" id="A0A1L7XCK3"/>
<dbReference type="InterPro" id="IPR011009">
    <property type="entry name" value="Kinase-like_dom_sf"/>
</dbReference>
<dbReference type="OrthoDB" id="1911848at2759"/>
<evidence type="ECO:0000259" key="1">
    <source>
        <dbReference type="Pfam" id="PF14479"/>
    </source>
</evidence>
<dbReference type="Gene3D" id="1.10.510.10">
    <property type="entry name" value="Transferase(Phosphotransferase) domain 1"/>
    <property type="match status" value="1"/>
</dbReference>
<sequence length="725" mass="83088">MDAVSFAISIAALYTTCRDCYNFFTTVKIAEAESSAHLRELEIQQSILKAWGFHWQIQNEDGSEPVHSDHTRRKRTKLHEYLLSNRFKAEGVFNTLSALADTLSNQEKLIKRYGIQLQPVQAIQDGSQSINNVQLTIPNTTIEDVKPVISEIKNRLSVLNKFKWALKDRDNFKKLIVDLRSHSESLYRLCPENAFESMNIYLTMECLARQESPAGLKSTSRLATQQAEVDGKSSVREGYQLLASAATLKASVNENRGGEQADDRTLTSVDEEQREMRYLGKGLALFEEQVVYVEMRDYRGPPLELTPEQKQQMKRRRNRARFLRSSSMDGMTTRHYSKAGMDQTYEYSSSDEAEDVEPIEMVRPADPKFRALIRNFFNTFQGANMRESVYGLDIAGMIDHTEGEHKGHCSILYKLPGTIGVQSRERPAENLKLRAPVTLQSLLGTKQKQGVRSTLGARFELARKLVRAVCLLHSSGWLHRNIRAESVMFFPEHVSALQEDRYEIKIEIDVSKPILMGYIFSRPDDIIIRMNPPSAPQIEELSDSIRPRPRISGSITMWDDPMDERAKSRRRTGTPRADSIYGRNMLGKVAVPEQTKETNISGFTLDYYQHPAKHADPKRLYRHAYDVYSLGILLLEVGLWEKLKNYEDLRSGYNQNPDYDEEDHYERRRWICREYLDRLRWACGDTYADVVLSCVMIDSSDDEVAKASERELCARIVADLEGCQA</sequence>